<evidence type="ECO:0000256" key="1">
    <source>
        <dbReference type="SAM" id="MobiDB-lite"/>
    </source>
</evidence>
<organism evidence="2 3">
    <name type="scientific">Aspergillus versicolor CBS 583.65</name>
    <dbReference type="NCBI Taxonomy" id="1036611"/>
    <lineage>
        <taxon>Eukaryota</taxon>
        <taxon>Fungi</taxon>
        <taxon>Dikarya</taxon>
        <taxon>Ascomycota</taxon>
        <taxon>Pezizomycotina</taxon>
        <taxon>Eurotiomycetes</taxon>
        <taxon>Eurotiomycetidae</taxon>
        <taxon>Eurotiales</taxon>
        <taxon>Aspergillaceae</taxon>
        <taxon>Aspergillus</taxon>
        <taxon>Aspergillus subgen. Nidulantes</taxon>
    </lineage>
</organism>
<evidence type="ECO:0000313" key="3">
    <source>
        <dbReference type="Proteomes" id="UP000184073"/>
    </source>
</evidence>
<accession>A0A1L9PEG8</accession>
<dbReference type="EMBL" id="KV878127">
    <property type="protein sequence ID" value="OJI99892.1"/>
    <property type="molecule type" value="Genomic_DNA"/>
</dbReference>
<protein>
    <recommendedName>
        <fullName evidence="4">Glycosyl transferase 64 domain-containing protein</fullName>
    </recommendedName>
</protein>
<name>A0A1L9PEG8_ASPVE</name>
<dbReference type="AlphaFoldDB" id="A0A1L9PEG8"/>
<gene>
    <name evidence="2" type="ORF">ASPVEDRAFT_531095</name>
</gene>
<dbReference type="VEuPathDB" id="FungiDB:ASPVEDRAFT_531095"/>
<evidence type="ECO:0008006" key="4">
    <source>
        <dbReference type="Google" id="ProtNLM"/>
    </source>
</evidence>
<reference evidence="3" key="1">
    <citation type="journal article" date="2017" name="Genome Biol.">
        <title>Comparative genomics reveals high biological diversity and specific adaptations in the industrially and medically important fungal genus Aspergillus.</title>
        <authorList>
            <person name="de Vries R.P."/>
            <person name="Riley R."/>
            <person name="Wiebenga A."/>
            <person name="Aguilar-Osorio G."/>
            <person name="Amillis S."/>
            <person name="Uchima C.A."/>
            <person name="Anderluh G."/>
            <person name="Asadollahi M."/>
            <person name="Askin M."/>
            <person name="Barry K."/>
            <person name="Battaglia E."/>
            <person name="Bayram O."/>
            <person name="Benocci T."/>
            <person name="Braus-Stromeyer S.A."/>
            <person name="Caldana C."/>
            <person name="Canovas D."/>
            <person name="Cerqueira G.C."/>
            <person name="Chen F."/>
            <person name="Chen W."/>
            <person name="Choi C."/>
            <person name="Clum A."/>
            <person name="Dos Santos R.A."/>
            <person name="Damasio A.R."/>
            <person name="Diallinas G."/>
            <person name="Emri T."/>
            <person name="Fekete E."/>
            <person name="Flipphi M."/>
            <person name="Freyberg S."/>
            <person name="Gallo A."/>
            <person name="Gournas C."/>
            <person name="Habgood R."/>
            <person name="Hainaut M."/>
            <person name="Harispe M.L."/>
            <person name="Henrissat B."/>
            <person name="Hilden K.S."/>
            <person name="Hope R."/>
            <person name="Hossain A."/>
            <person name="Karabika E."/>
            <person name="Karaffa L."/>
            <person name="Karanyi Z."/>
            <person name="Krasevec N."/>
            <person name="Kuo A."/>
            <person name="Kusch H."/>
            <person name="LaButti K."/>
            <person name="Lagendijk E.L."/>
            <person name="Lapidus A."/>
            <person name="Levasseur A."/>
            <person name="Lindquist E."/>
            <person name="Lipzen A."/>
            <person name="Logrieco A.F."/>
            <person name="MacCabe A."/>
            <person name="Maekelae M.R."/>
            <person name="Malavazi I."/>
            <person name="Melin P."/>
            <person name="Meyer V."/>
            <person name="Mielnichuk N."/>
            <person name="Miskei M."/>
            <person name="Molnar A.P."/>
            <person name="Mule G."/>
            <person name="Ngan C.Y."/>
            <person name="Orejas M."/>
            <person name="Orosz E."/>
            <person name="Ouedraogo J.P."/>
            <person name="Overkamp K.M."/>
            <person name="Park H.-S."/>
            <person name="Perrone G."/>
            <person name="Piumi F."/>
            <person name="Punt P.J."/>
            <person name="Ram A.F."/>
            <person name="Ramon A."/>
            <person name="Rauscher S."/>
            <person name="Record E."/>
            <person name="Riano-Pachon D.M."/>
            <person name="Robert V."/>
            <person name="Roehrig J."/>
            <person name="Ruller R."/>
            <person name="Salamov A."/>
            <person name="Salih N.S."/>
            <person name="Samson R.A."/>
            <person name="Sandor E."/>
            <person name="Sanguinetti M."/>
            <person name="Schuetze T."/>
            <person name="Sepcic K."/>
            <person name="Shelest E."/>
            <person name="Sherlock G."/>
            <person name="Sophianopoulou V."/>
            <person name="Squina F.M."/>
            <person name="Sun H."/>
            <person name="Susca A."/>
            <person name="Todd R.B."/>
            <person name="Tsang A."/>
            <person name="Unkles S.E."/>
            <person name="van de Wiele N."/>
            <person name="van Rossen-Uffink D."/>
            <person name="Oliveira J.V."/>
            <person name="Vesth T.C."/>
            <person name="Visser J."/>
            <person name="Yu J.-H."/>
            <person name="Zhou M."/>
            <person name="Andersen M.R."/>
            <person name="Archer D.B."/>
            <person name="Baker S.E."/>
            <person name="Benoit I."/>
            <person name="Brakhage A.A."/>
            <person name="Braus G.H."/>
            <person name="Fischer R."/>
            <person name="Frisvad J.C."/>
            <person name="Goldman G.H."/>
            <person name="Houbraken J."/>
            <person name="Oakley B."/>
            <person name="Pocsi I."/>
            <person name="Scazzocchio C."/>
            <person name="Seiboth B."/>
            <person name="vanKuyk P.A."/>
            <person name="Wortman J."/>
            <person name="Dyer P.S."/>
            <person name="Grigoriev I.V."/>
        </authorList>
    </citation>
    <scope>NUCLEOTIDE SEQUENCE [LARGE SCALE GENOMIC DNA]</scope>
    <source>
        <strain evidence="3">CBS 583.65</strain>
    </source>
</reference>
<proteinExistence type="predicted"/>
<keyword evidence="3" id="KW-1185">Reference proteome</keyword>
<dbReference type="OrthoDB" id="2128908at2759"/>
<sequence>MAMAFRSPSTPRISRSFSIAALVIFFIVYFTSRVPQVVNSHLHDISYEPYFQRQFQAFVLTASCGRYTSDAASQFDSNTLTIVPNRLGTPECNAVTTNQLRLKPPASLTAEAEAEEQKTGHTSHSAGTKDSLYREKYAQVLDACAAGSKAKCLILEDDVVFLHSPERTREVLIENTMPLFNDGEDDVFDCTKRGFGWLPSTHTGMGSQCRVFSKGSAKCMSSCLRGRAGVTGHAGSGDPGAASNLGIGLANCQIKCGLEQKRFLLVVHGGLGSTMERPEIDA</sequence>
<dbReference type="RefSeq" id="XP_040665655.1">
    <property type="nucleotide sequence ID" value="XM_040814748.1"/>
</dbReference>
<dbReference type="Proteomes" id="UP000184073">
    <property type="component" value="Unassembled WGS sequence"/>
</dbReference>
<dbReference type="GeneID" id="63730259"/>
<feature type="region of interest" description="Disordered" evidence="1">
    <location>
        <begin position="107"/>
        <end position="128"/>
    </location>
</feature>
<evidence type="ECO:0000313" key="2">
    <source>
        <dbReference type="EMBL" id="OJI99892.1"/>
    </source>
</evidence>